<sequence>MNYYFRHRYLVFRKHKIGRTYVAPSILEQHIRNNNFVVEFIKWLMINIITIHVLLYRQFLFSFVISFPKVAANAKSRRSMPIFLSVNIKLET</sequence>
<keyword evidence="1" id="KW-0472">Membrane</keyword>
<protein>
    <submittedName>
        <fullName evidence="2">Uncharacterized protein</fullName>
    </submittedName>
</protein>
<keyword evidence="1" id="KW-1133">Transmembrane helix</keyword>
<keyword evidence="3" id="KW-1185">Reference proteome</keyword>
<evidence type="ECO:0000313" key="2">
    <source>
        <dbReference type="EMBL" id="KAL3813043.1"/>
    </source>
</evidence>
<comment type="caution">
    <text evidence="2">The sequence shown here is derived from an EMBL/GenBank/DDBJ whole genome shotgun (WGS) entry which is preliminary data.</text>
</comment>
<dbReference type="AlphaFoldDB" id="A0ABD3RJK4"/>
<organism evidence="2 3">
    <name type="scientific">Penstemon smallii</name>
    <dbReference type="NCBI Taxonomy" id="265156"/>
    <lineage>
        <taxon>Eukaryota</taxon>
        <taxon>Viridiplantae</taxon>
        <taxon>Streptophyta</taxon>
        <taxon>Embryophyta</taxon>
        <taxon>Tracheophyta</taxon>
        <taxon>Spermatophyta</taxon>
        <taxon>Magnoliopsida</taxon>
        <taxon>eudicotyledons</taxon>
        <taxon>Gunneridae</taxon>
        <taxon>Pentapetalae</taxon>
        <taxon>asterids</taxon>
        <taxon>lamiids</taxon>
        <taxon>Lamiales</taxon>
        <taxon>Plantaginaceae</taxon>
        <taxon>Cheloneae</taxon>
        <taxon>Penstemon</taxon>
    </lineage>
</organism>
<feature type="transmembrane region" description="Helical" evidence="1">
    <location>
        <begin position="43"/>
        <end position="67"/>
    </location>
</feature>
<name>A0ABD3RJK4_9LAMI</name>
<dbReference type="EMBL" id="JBJXBP010000008">
    <property type="protein sequence ID" value="KAL3813043.1"/>
    <property type="molecule type" value="Genomic_DNA"/>
</dbReference>
<keyword evidence="1" id="KW-0812">Transmembrane</keyword>
<accession>A0ABD3RJK4</accession>
<evidence type="ECO:0000313" key="3">
    <source>
        <dbReference type="Proteomes" id="UP001634393"/>
    </source>
</evidence>
<dbReference type="Proteomes" id="UP001634393">
    <property type="component" value="Unassembled WGS sequence"/>
</dbReference>
<gene>
    <name evidence="2" type="ORF">ACJIZ3_014311</name>
</gene>
<evidence type="ECO:0000256" key="1">
    <source>
        <dbReference type="SAM" id="Phobius"/>
    </source>
</evidence>
<reference evidence="2 3" key="1">
    <citation type="submission" date="2024-12" db="EMBL/GenBank/DDBJ databases">
        <title>The unique morphological basis and parallel evolutionary history of personate flowers in Penstemon.</title>
        <authorList>
            <person name="Depatie T.H."/>
            <person name="Wessinger C.A."/>
        </authorList>
    </citation>
    <scope>NUCLEOTIDE SEQUENCE [LARGE SCALE GENOMIC DNA]</scope>
    <source>
        <strain evidence="2">WTNN_2</strain>
        <tissue evidence="2">Leaf</tissue>
    </source>
</reference>
<proteinExistence type="predicted"/>